<sequence>GTTIRGLNAHPDGLHFVYALGCKVVVQNWKTKHQKTFSGHTNVISAIDVSPNGKYIASGQISQMGFKAPVILWSFETSQLVSKYDIHKVRVESVAFTCDSKCLISLGGLDDSNIIVWNIEKEEVLCGVTASRGTSGNAALLCCTNLRGQCFVTGGEGTLRVWKVIADTKQAEAVDVKFGLIKRHIISMVIDELDVFAFCGTTTGDIVKIKLNYDADIDVLDPAATPILLGCFGKYIGKKRLVTGEEPARYSQGVTALCLLPSDMEGRIVVGAGDGTVELVKELKTVTFPEPSAIRKVKMLSLPQLLVLKSTNVNAAPTSLLLVQTTVFIGTMLSEIFTVDLETFEVKLHVTCHRHSIYDIAFPHEYSEVFATCSKDDIRVWNTETSLELLRITVPNFTCTCIQFACDGKSIVSGWNDGKIRAFTPQTGRLIYEIHNAHSKGVTAVAITTCGLQVVSGGGEGQVRVWKITPTYQKLQGILQEHKSSVSCIQISSSDTEAVSVSLDGSCVIWDIVKLARKRSLFANTQFMGVCYHPSGVQIVTTGSDRKIGYWELYDASLIREIEGSRSSGLNAVDITRDGERIVTGGNDQCVKVWNYHKGNPTHVGADHAGAVTAARFSPDNRYIVSVTSDGGIFLWK</sequence>
<accession>A0A067R9S7</accession>
<dbReference type="AlphaFoldDB" id="A0A067R9S7"/>
<evidence type="ECO:0000256" key="12">
    <source>
        <dbReference type="ARBA" id="ARBA00047117"/>
    </source>
</evidence>
<dbReference type="eggNOG" id="KOG0266">
    <property type="taxonomic scope" value="Eukaryota"/>
</dbReference>
<keyword evidence="5" id="KW-0677">Repeat</keyword>
<evidence type="ECO:0000256" key="1">
    <source>
        <dbReference type="ARBA" id="ARBA00004230"/>
    </source>
</evidence>
<dbReference type="PANTHER" id="PTHR13720:SF14">
    <property type="entry name" value="CILIA- AND FLAGELLA-ASSOCIATED PROTEIN 52"/>
    <property type="match status" value="1"/>
</dbReference>
<keyword evidence="15" id="KW-1185">Reference proteome</keyword>
<evidence type="ECO:0000256" key="13">
    <source>
        <dbReference type="PROSITE-ProRule" id="PRU00221"/>
    </source>
</evidence>
<dbReference type="FunFam" id="2.130.10.10:FF:001320">
    <property type="entry name" value="Predicted protein"/>
    <property type="match status" value="1"/>
</dbReference>
<name>A0A067R9S7_ZOONE</name>
<dbReference type="InterPro" id="IPR015943">
    <property type="entry name" value="WD40/YVTN_repeat-like_dom_sf"/>
</dbReference>
<feature type="repeat" description="WD" evidence="13">
    <location>
        <begin position="435"/>
        <end position="468"/>
    </location>
</feature>
<dbReference type="Proteomes" id="UP000027135">
    <property type="component" value="Unassembled WGS sequence"/>
</dbReference>
<feature type="repeat" description="WD" evidence="13">
    <location>
        <begin position="563"/>
        <end position="604"/>
    </location>
</feature>
<dbReference type="GO" id="GO:0005930">
    <property type="term" value="C:axoneme"/>
    <property type="evidence" value="ECO:0007669"/>
    <property type="project" value="UniProtKB-ARBA"/>
</dbReference>
<feature type="repeat" description="WD" evidence="13">
    <location>
        <begin position="479"/>
        <end position="512"/>
    </location>
</feature>
<keyword evidence="7" id="KW-0969">Cilium</keyword>
<evidence type="ECO:0000256" key="5">
    <source>
        <dbReference type="ARBA" id="ARBA00022737"/>
    </source>
</evidence>
<dbReference type="FunFam" id="2.130.10.10:FF:000207">
    <property type="entry name" value="Cilia- and flagella-associated protein 52"/>
    <property type="match status" value="1"/>
</dbReference>
<dbReference type="PROSITE" id="PS50294">
    <property type="entry name" value="WD_REPEATS_REGION"/>
    <property type="match status" value="3"/>
</dbReference>
<dbReference type="STRING" id="136037.A0A067R9S7"/>
<evidence type="ECO:0000256" key="6">
    <source>
        <dbReference type="ARBA" id="ARBA00022846"/>
    </source>
</evidence>
<feature type="non-terminal residue" evidence="14">
    <location>
        <position position="637"/>
    </location>
</feature>
<dbReference type="CDD" id="cd00200">
    <property type="entry name" value="WD40"/>
    <property type="match status" value="1"/>
</dbReference>
<feature type="repeat" description="WD" evidence="13">
    <location>
        <begin position="605"/>
        <end position="637"/>
    </location>
</feature>
<reference evidence="14 15" key="1">
    <citation type="journal article" date="2014" name="Nat. Commun.">
        <title>Molecular traces of alternative social organization in a termite genome.</title>
        <authorList>
            <person name="Terrapon N."/>
            <person name="Li C."/>
            <person name="Robertson H.M."/>
            <person name="Ji L."/>
            <person name="Meng X."/>
            <person name="Booth W."/>
            <person name="Chen Z."/>
            <person name="Childers C.P."/>
            <person name="Glastad K.M."/>
            <person name="Gokhale K."/>
            <person name="Gowin J."/>
            <person name="Gronenberg W."/>
            <person name="Hermansen R.A."/>
            <person name="Hu H."/>
            <person name="Hunt B.G."/>
            <person name="Huylmans A.K."/>
            <person name="Khalil S.M."/>
            <person name="Mitchell R.D."/>
            <person name="Munoz-Torres M.C."/>
            <person name="Mustard J.A."/>
            <person name="Pan H."/>
            <person name="Reese J.T."/>
            <person name="Scharf M.E."/>
            <person name="Sun F."/>
            <person name="Vogel H."/>
            <person name="Xiao J."/>
            <person name="Yang W."/>
            <person name="Yang Z."/>
            <person name="Yang Z."/>
            <person name="Zhou J."/>
            <person name="Zhu J."/>
            <person name="Brent C.S."/>
            <person name="Elsik C.G."/>
            <person name="Goodisman M.A."/>
            <person name="Liberles D.A."/>
            <person name="Roe R.M."/>
            <person name="Vargo E.L."/>
            <person name="Vilcinskas A."/>
            <person name="Wang J."/>
            <person name="Bornberg-Bauer E."/>
            <person name="Korb J."/>
            <person name="Zhang G."/>
            <person name="Liebig J."/>
        </authorList>
    </citation>
    <scope>NUCLEOTIDE SEQUENCE [LARGE SCALE GENOMIC DNA]</scope>
    <source>
        <tissue evidence="14">Whole organism</tissue>
    </source>
</reference>
<dbReference type="SUPFAM" id="SSF50978">
    <property type="entry name" value="WD40 repeat-like"/>
    <property type="match status" value="2"/>
</dbReference>
<dbReference type="Gene3D" id="2.130.10.10">
    <property type="entry name" value="YVTN repeat-like/Quinoprotein amine dehydrogenase"/>
    <property type="match status" value="3"/>
</dbReference>
<dbReference type="PANTHER" id="PTHR13720">
    <property type="entry name" value="WD-40 REPEAT PROTEIN"/>
    <property type="match status" value="1"/>
</dbReference>
<dbReference type="OMA" id="RIMVYNF"/>
<evidence type="ECO:0000256" key="10">
    <source>
        <dbReference type="ARBA" id="ARBA00029552"/>
    </source>
</evidence>
<comment type="function">
    <text evidence="11">Microtubule inner protein (MIP) part of the dynein-decorated doublet microtubules (DMTs) in cilia axoneme. Important for proper ciliary and flagellar beating. May act in cooperation with CFAP45 and axonemal dynein subunit DNAH11. May play a role in cell growth and/or survival.</text>
</comment>
<keyword evidence="4 13" id="KW-0853">WD repeat</keyword>
<dbReference type="InterPro" id="IPR001680">
    <property type="entry name" value="WD40_rpt"/>
</dbReference>
<dbReference type="FunCoup" id="A0A067R9S7">
    <property type="interactions" value="9"/>
</dbReference>
<dbReference type="InterPro" id="IPR050630">
    <property type="entry name" value="WD_repeat_EMAP"/>
</dbReference>
<evidence type="ECO:0000256" key="4">
    <source>
        <dbReference type="ARBA" id="ARBA00022574"/>
    </source>
</evidence>
<feature type="non-terminal residue" evidence="14">
    <location>
        <position position="1"/>
    </location>
</feature>
<comment type="similarity">
    <text evidence="9">Belongs to the CFAP52 family.</text>
</comment>
<dbReference type="InParanoid" id="A0A067R9S7"/>
<keyword evidence="6" id="KW-0282">Flagellum</keyword>
<evidence type="ECO:0000256" key="3">
    <source>
        <dbReference type="ARBA" id="ARBA00022490"/>
    </source>
</evidence>
<dbReference type="PROSITE" id="PS50082">
    <property type="entry name" value="WD_REPEATS_2"/>
    <property type="match status" value="4"/>
</dbReference>
<keyword evidence="3" id="KW-0963">Cytoplasm</keyword>
<organism evidence="14 15">
    <name type="scientific">Zootermopsis nevadensis</name>
    <name type="common">Dampwood termite</name>
    <dbReference type="NCBI Taxonomy" id="136037"/>
    <lineage>
        <taxon>Eukaryota</taxon>
        <taxon>Metazoa</taxon>
        <taxon>Ecdysozoa</taxon>
        <taxon>Arthropoda</taxon>
        <taxon>Hexapoda</taxon>
        <taxon>Insecta</taxon>
        <taxon>Pterygota</taxon>
        <taxon>Neoptera</taxon>
        <taxon>Polyneoptera</taxon>
        <taxon>Dictyoptera</taxon>
        <taxon>Blattodea</taxon>
        <taxon>Blattoidea</taxon>
        <taxon>Termitoidae</taxon>
        <taxon>Termopsidae</taxon>
        <taxon>Zootermopsis</taxon>
    </lineage>
</organism>
<keyword evidence="8" id="KW-0966">Cell projection</keyword>
<dbReference type="SMART" id="SM00320">
    <property type="entry name" value="WD40"/>
    <property type="match status" value="11"/>
</dbReference>
<comment type="subcellular location">
    <subcellularLocation>
        <location evidence="1">Cell projection</location>
        <location evidence="1">Cilium</location>
        <location evidence="1">Flagellum</location>
    </subcellularLocation>
    <subcellularLocation>
        <location evidence="2">Cytoplasm</location>
    </subcellularLocation>
</comment>
<dbReference type="GO" id="GO:0031514">
    <property type="term" value="C:motile cilium"/>
    <property type="evidence" value="ECO:0007669"/>
    <property type="project" value="UniProtKB-SubCell"/>
</dbReference>
<evidence type="ECO:0000256" key="2">
    <source>
        <dbReference type="ARBA" id="ARBA00004496"/>
    </source>
</evidence>
<evidence type="ECO:0000256" key="8">
    <source>
        <dbReference type="ARBA" id="ARBA00023273"/>
    </source>
</evidence>
<dbReference type="InterPro" id="IPR036322">
    <property type="entry name" value="WD40_repeat_dom_sf"/>
</dbReference>
<evidence type="ECO:0000256" key="9">
    <source>
        <dbReference type="ARBA" id="ARBA00029456"/>
    </source>
</evidence>
<comment type="subunit">
    <text evidence="12">Microtubule inner protein component of sperm flagellar doublet microtubules. Interacts with BRCA2. Interacts with the CCT chaperonin complex. Interacts with HSP70. Interacts with AK8. Interacts with CFAP45. Interacts with DNAI1. Interacts with IQDC.</text>
</comment>
<evidence type="ECO:0000313" key="14">
    <source>
        <dbReference type="EMBL" id="KDR19406.1"/>
    </source>
</evidence>
<dbReference type="EMBL" id="KK852652">
    <property type="protein sequence ID" value="KDR19406.1"/>
    <property type="molecule type" value="Genomic_DNA"/>
</dbReference>
<gene>
    <name evidence="14" type="ORF">L798_06885</name>
</gene>
<protein>
    <recommendedName>
        <fullName evidence="10">Cilia- and flagella-associated protein 52</fullName>
    </recommendedName>
</protein>
<proteinExistence type="inferred from homology"/>
<evidence type="ECO:0000256" key="11">
    <source>
        <dbReference type="ARBA" id="ARBA00046056"/>
    </source>
</evidence>
<dbReference type="PROSITE" id="PS00678">
    <property type="entry name" value="WD_REPEATS_1"/>
    <property type="match status" value="1"/>
</dbReference>
<evidence type="ECO:0000313" key="15">
    <source>
        <dbReference type="Proteomes" id="UP000027135"/>
    </source>
</evidence>
<dbReference type="Pfam" id="PF00400">
    <property type="entry name" value="WD40"/>
    <property type="match status" value="6"/>
</dbReference>
<evidence type="ECO:0000256" key="7">
    <source>
        <dbReference type="ARBA" id="ARBA00023069"/>
    </source>
</evidence>
<dbReference type="InterPro" id="IPR019775">
    <property type="entry name" value="WD40_repeat_CS"/>
</dbReference>